<dbReference type="AlphaFoldDB" id="A0A2H3CX77"/>
<dbReference type="SUPFAM" id="SSF53686">
    <property type="entry name" value="Tryptophan synthase beta subunit-like PLP-dependent enzymes"/>
    <property type="match status" value="1"/>
</dbReference>
<comment type="cofactor">
    <cofactor evidence="1">
        <name>pyridoxal 5'-phosphate</name>
        <dbReference type="ChEBI" id="CHEBI:597326"/>
    </cofactor>
</comment>
<protein>
    <submittedName>
        <fullName evidence="4">Tryptophan synthase beta subunit-like PLP-dependent enzyme</fullName>
    </submittedName>
</protein>
<dbReference type="OrthoDB" id="10266364at2759"/>
<evidence type="ECO:0000256" key="3">
    <source>
        <dbReference type="ARBA" id="ARBA00022898"/>
    </source>
</evidence>
<dbReference type="EMBL" id="KZ293730">
    <property type="protein sequence ID" value="PBK81387.1"/>
    <property type="molecule type" value="Genomic_DNA"/>
</dbReference>
<dbReference type="PANTHER" id="PTHR43780">
    <property type="entry name" value="1-AMINOCYCLOPROPANE-1-CARBOXYLATE DEAMINASE-RELATED"/>
    <property type="match status" value="1"/>
</dbReference>
<evidence type="ECO:0000313" key="5">
    <source>
        <dbReference type="Proteomes" id="UP000217790"/>
    </source>
</evidence>
<dbReference type="OMA" id="HCVIRID"/>
<proteinExistence type="inferred from homology"/>
<name>A0A2H3CX77_ARMGA</name>
<keyword evidence="3" id="KW-0663">Pyridoxal phosphate</keyword>
<dbReference type="InterPro" id="IPR027278">
    <property type="entry name" value="ACCD_DCysDesulf"/>
</dbReference>
<sequence>MIIVCAVTGSTFVGMITGFKLLAKIDPSSPPHCVIRIDASAKPAETKVQVLCIAKIGLSEVDITEVDVVLDERYHAGSYGILDKQTIEAIEYGVRMDAFITDPVYKGKSLAGMIDMIRKGEIKGGNVLYMHLGGQLALNAYSDMENKVGA</sequence>
<accession>A0A2H3CX77</accession>
<evidence type="ECO:0000256" key="2">
    <source>
        <dbReference type="ARBA" id="ARBA00008639"/>
    </source>
</evidence>
<keyword evidence="5" id="KW-1185">Reference proteome</keyword>
<dbReference type="InParanoid" id="A0A2H3CX77"/>
<dbReference type="Proteomes" id="UP000217790">
    <property type="component" value="Unassembled WGS sequence"/>
</dbReference>
<comment type="similarity">
    <text evidence="2">Belongs to the ACC deaminase/D-cysteine desulfhydrase family.</text>
</comment>
<evidence type="ECO:0000313" key="4">
    <source>
        <dbReference type="EMBL" id="PBK81387.1"/>
    </source>
</evidence>
<dbReference type="STRING" id="47427.A0A2H3CX77"/>
<evidence type="ECO:0000256" key="1">
    <source>
        <dbReference type="ARBA" id="ARBA00001933"/>
    </source>
</evidence>
<dbReference type="InterPro" id="IPR036052">
    <property type="entry name" value="TrpB-like_PALP_sf"/>
</dbReference>
<gene>
    <name evidence="4" type="ORF">ARMGADRAFT_1091286</name>
</gene>
<dbReference type="Gene3D" id="3.40.50.1100">
    <property type="match status" value="1"/>
</dbReference>
<dbReference type="GO" id="GO:0019148">
    <property type="term" value="F:D-cysteine desulfhydrase activity"/>
    <property type="evidence" value="ECO:0007669"/>
    <property type="project" value="TreeGrafter"/>
</dbReference>
<organism evidence="4 5">
    <name type="scientific">Armillaria gallica</name>
    <name type="common">Bulbous honey fungus</name>
    <name type="synonym">Armillaria bulbosa</name>
    <dbReference type="NCBI Taxonomy" id="47427"/>
    <lineage>
        <taxon>Eukaryota</taxon>
        <taxon>Fungi</taxon>
        <taxon>Dikarya</taxon>
        <taxon>Basidiomycota</taxon>
        <taxon>Agaricomycotina</taxon>
        <taxon>Agaricomycetes</taxon>
        <taxon>Agaricomycetidae</taxon>
        <taxon>Agaricales</taxon>
        <taxon>Marasmiineae</taxon>
        <taxon>Physalacriaceae</taxon>
        <taxon>Armillaria</taxon>
    </lineage>
</organism>
<reference evidence="5" key="1">
    <citation type="journal article" date="2017" name="Nat. Ecol. Evol.">
        <title>Genome expansion and lineage-specific genetic innovations in the forest pathogenic fungi Armillaria.</title>
        <authorList>
            <person name="Sipos G."/>
            <person name="Prasanna A.N."/>
            <person name="Walter M.C."/>
            <person name="O'Connor E."/>
            <person name="Balint B."/>
            <person name="Krizsan K."/>
            <person name="Kiss B."/>
            <person name="Hess J."/>
            <person name="Varga T."/>
            <person name="Slot J."/>
            <person name="Riley R."/>
            <person name="Boka B."/>
            <person name="Rigling D."/>
            <person name="Barry K."/>
            <person name="Lee J."/>
            <person name="Mihaltcheva S."/>
            <person name="LaButti K."/>
            <person name="Lipzen A."/>
            <person name="Waldron R."/>
            <person name="Moloney N.M."/>
            <person name="Sperisen C."/>
            <person name="Kredics L."/>
            <person name="Vagvoelgyi C."/>
            <person name="Patrignani A."/>
            <person name="Fitzpatrick D."/>
            <person name="Nagy I."/>
            <person name="Doyle S."/>
            <person name="Anderson J.B."/>
            <person name="Grigoriev I.V."/>
            <person name="Gueldener U."/>
            <person name="Muensterkoetter M."/>
            <person name="Nagy L.G."/>
        </authorList>
    </citation>
    <scope>NUCLEOTIDE SEQUENCE [LARGE SCALE GENOMIC DNA]</scope>
    <source>
        <strain evidence="5">Ar21-2</strain>
    </source>
</reference>
<dbReference type="PANTHER" id="PTHR43780:SF2">
    <property type="entry name" value="1-AMINOCYCLOPROPANE-1-CARBOXYLATE DEAMINASE-RELATED"/>
    <property type="match status" value="1"/>
</dbReference>